<dbReference type="RefSeq" id="WP_182158748.1">
    <property type="nucleotide sequence ID" value="NZ_CP050531.1"/>
</dbReference>
<keyword evidence="3 6" id="KW-0812">Transmembrane</keyword>
<comment type="subcellular location">
    <subcellularLocation>
        <location evidence="1">Cell membrane</location>
        <topology evidence="1">Multi-pass membrane protein</topology>
    </subcellularLocation>
</comment>
<evidence type="ECO:0000256" key="3">
    <source>
        <dbReference type="ARBA" id="ARBA00022692"/>
    </source>
</evidence>
<evidence type="ECO:0000313" key="9">
    <source>
        <dbReference type="Proteomes" id="UP000515744"/>
    </source>
</evidence>
<dbReference type="Pfam" id="PF06271">
    <property type="entry name" value="RDD"/>
    <property type="match status" value="1"/>
</dbReference>
<accession>A0A7G5CAY9</accession>
<evidence type="ECO:0000256" key="5">
    <source>
        <dbReference type="ARBA" id="ARBA00023136"/>
    </source>
</evidence>
<dbReference type="Proteomes" id="UP000515744">
    <property type="component" value="Chromosome"/>
</dbReference>
<keyword evidence="2" id="KW-1003">Cell membrane</keyword>
<evidence type="ECO:0000313" key="8">
    <source>
        <dbReference type="EMBL" id="QMV46373.1"/>
    </source>
</evidence>
<proteinExistence type="predicted"/>
<gene>
    <name evidence="8" type="ORF">HC358_05025</name>
</gene>
<evidence type="ECO:0000259" key="7">
    <source>
        <dbReference type="Pfam" id="PF06271"/>
    </source>
</evidence>
<dbReference type="PANTHER" id="PTHR36115:SF4">
    <property type="entry name" value="MEMBRANE PROTEIN"/>
    <property type="match status" value="1"/>
</dbReference>
<feature type="transmembrane region" description="Helical" evidence="6">
    <location>
        <begin position="59"/>
        <end position="79"/>
    </location>
</feature>
<evidence type="ECO:0000256" key="6">
    <source>
        <dbReference type="SAM" id="Phobius"/>
    </source>
</evidence>
<evidence type="ECO:0000256" key="1">
    <source>
        <dbReference type="ARBA" id="ARBA00004651"/>
    </source>
</evidence>
<keyword evidence="5 6" id="KW-0472">Membrane</keyword>
<name>A0A7G5CAY9_WOLPI</name>
<dbReference type="InterPro" id="IPR051791">
    <property type="entry name" value="Pra-immunoreactive"/>
</dbReference>
<dbReference type="GO" id="GO:0005886">
    <property type="term" value="C:plasma membrane"/>
    <property type="evidence" value="ECO:0007669"/>
    <property type="project" value="UniProtKB-SubCell"/>
</dbReference>
<protein>
    <submittedName>
        <fullName evidence="8">RDD family protein</fullName>
    </submittedName>
</protein>
<evidence type="ECO:0000256" key="2">
    <source>
        <dbReference type="ARBA" id="ARBA00022475"/>
    </source>
</evidence>
<dbReference type="AlphaFoldDB" id="A0A7G5CAY9"/>
<dbReference type="InterPro" id="IPR010432">
    <property type="entry name" value="RDD"/>
</dbReference>
<feature type="domain" description="RDD" evidence="7">
    <location>
        <begin position="11"/>
        <end position="156"/>
    </location>
</feature>
<reference evidence="8 9" key="2">
    <citation type="journal article" date="2020" name="Mol. Biol. Evol.">
        <title>Life and death of selfish genes: comparative genomics reveals the dynamic evolution of cytoplasmic incompatibility.</title>
        <authorList>
            <person name="Martinez J."/>
            <person name="Klasson L."/>
            <person name="Welch J."/>
            <person name="Jiggins F.M."/>
        </authorList>
    </citation>
    <scope>NUCLEOTIDE SEQUENCE [LARGE SCALE GENOMIC DNA]</scope>
    <source>
        <strain evidence="8">WStv</strain>
    </source>
</reference>
<reference evidence="9" key="1">
    <citation type="journal article" date="2020" name="Mol. Biol.">
        <title>Life and death of selfish genes: comparative genomics reveals the dynamic evolution of cytoplasmic incompatibility.</title>
        <authorList>
            <person name="Martinez J."/>
            <person name="Klasson L."/>
            <person name="Welch J."/>
            <person name="Jiggins F.M."/>
        </authorList>
    </citation>
    <scope>NUCLEOTIDE SEQUENCE [LARGE SCALE GENOMIC DNA]</scope>
</reference>
<keyword evidence="4 6" id="KW-1133">Transmembrane helix</keyword>
<dbReference type="EMBL" id="CP050531">
    <property type="protein sequence ID" value="QMV46373.1"/>
    <property type="molecule type" value="Genomic_DNA"/>
</dbReference>
<feature type="transmembrane region" description="Helical" evidence="6">
    <location>
        <begin position="100"/>
        <end position="120"/>
    </location>
</feature>
<sequence>MNTEINVKVNYVGFTRRTVAEVLDYIIFFFPLFILYIAVSGNHEVDNFHDEIKQLTSPYTIFTSMLYTVLEILMITRLGGTPGQLLCGMYVKDANTFKSVTLMQATIRCISEAALSFVFLFLIDYVSQWFAILPILVFIFAIFDQRKQFLHDKIAKTVVIDYKPS</sequence>
<evidence type="ECO:0000256" key="4">
    <source>
        <dbReference type="ARBA" id="ARBA00022989"/>
    </source>
</evidence>
<feature type="transmembrane region" description="Helical" evidence="6">
    <location>
        <begin position="22"/>
        <end position="39"/>
    </location>
</feature>
<dbReference type="PANTHER" id="PTHR36115">
    <property type="entry name" value="PROLINE-RICH ANTIGEN HOMOLOG-RELATED"/>
    <property type="match status" value="1"/>
</dbReference>
<organism evidence="8 9">
    <name type="scientific">Wolbachia pipientis</name>
    <dbReference type="NCBI Taxonomy" id="955"/>
    <lineage>
        <taxon>Bacteria</taxon>
        <taxon>Pseudomonadati</taxon>
        <taxon>Pseudomonadota</taxon>
        <taxon>Alphaproteobacteria</taxon>
        <taxon>Rickettsiales</taxon>
        <taxon>Anaplasmataceae</taxon>
        <taxon>Wolbachieae</taxon>
        <taxon>Wolbachia</taxon>
    </lineage>
</organism>
<feature type="transmembrane region" description="Helical" evidence="6">
    <location>
        <begin position="126"/>
        <end position="143"/>
    </location>
</feature>